<evidence type="ECO:0000313" key="7">
    <source>
        <dbReference type="Proteomes" id="UP000184526"/>
    </source>
</evidence>
<dbReference type="Gene3D" id="3.90.550.10">
    <property type="entry name" value="Spore Coat Polysaccharide Biosynthesis Protein SpsA, Chain A"/>
    <property type="match status" value="1"/>
</dbReference>
<dbReference type="Pfam" id="PF00535">
    <property type="entry name" value="Glycos_transf_2"/>
    <property type="match status" value="1"/>
</dbReference>
<evidence type="ECO:0000256" key="2">
    <source>
        <dbReference type="ARBA" id="ARBA00006739"/>
    </source>
</evidence>
<dbReference type="Proteomes" id="UP000184526">
    <property type="component" value="Unassembled WGS sequence"/>
</dbReference>
<dbReference type="STRING" id="1121306.SAMN02745196_02999"/>
<comment type="pathway">
    <text evidence="1">Cell wall biogenesis; cell wall polysaccharide biosynthesis.</text>
</comment>
<reference evidence="6 7" key="1">
    <citation type="submission" date="2016-11" db="EMBL/GenBank/DDBJ databases">
        <authorList>
            <person name="Jaros S."/>
            <person name="Januszkiewicz K."/>
            <person name="Wedrychowicz H."/>
        </authorList>
    </citation>
    <scope>NUCLEOTIDE SEQUENCE [LARGE SCALE GENOMIC DNA]</scope>
    <source>
        <strain evidence="6 7">DSM 3089</strain>
    </source>
</reference>
<dbReference type="RefSeq" id="WP_072832803.1">
    <property type="nucleotide sequence ID" value="NZ_FQXP01000016.1"/>
</dbReference>
<dbReference type="InterPro" id="IPR029044">
    <property type="entry name" value="Nucleotide-diphossugar_trans"/>
</dbReference>
<evidence type="ECO:0000259" key="5">
    <source>
        <dbReference type="Pfam" id="PF00535"/>
    </source>
</evidence>
<evidence type="ECO:0000256" key="3">
    <source>
        <dbReference type="ARBA" id="ARBA00022676"/>
    </source>
</evidence>
<comment type="similarity">
    <text evidence="2">Belongs to the glycosyltransferase 2 family.</text>
</comment>
<accession>A0A1M5YJG4</accession>
<protein>
    <submittedName>
        <fullName evidence="6">Rhamnosyltransferase</fullName>
    </submittedName>
</protein>
<feature type="domain" description="Glycosyltransferase 2-like" evidence="5">
    <location>
        <begin position="6"/>
        <end position="103"/>
    </location>
</feature>
<keyword evidence="7" id="KW-1185">Reference proteome</keyword>
<evidence type="ECO:0000313" key="6">
    <source>
        <dbReference type="EMBL" id="SHI12092.1"/>
    </source>
</evidence>
<dbReference type="PANTHER" id="PTHR43179:SF12">
    <property type="entry name" value="GALACTOFURANOSYLTRANSFERASE GLFT2"/>
    <property type="match status" value="1"/>
</dbReference>
<proteinExistence type="inferred from homology"/>
<dbReference type="InterPro" id="IPR001173">
    <property type="entry name" value="Glyco_trans_2-like"/>
</dbReference>
<dbReference type="OrthoDB" id="9771846at2"/>
<gene>
    <name evidence="6" type="ORF">SAMN02745196_02999</name>
</gene>
<dbReference type="CDD" id="cd02526">
    <property type="entry name" value="GT2_RfbF_like"/>
    <property type="match status" value="1"/>
</dbReference>
<dbReference type="EMBL" id="FQXP01000016">
    <property type="protein sequence ID" value="SHI12092.1"/>
    <property type="molecule type" value="Genomic_DNA"/>
</dbReference>
<evidence type="ECO:0000256" key="1">
    <source>
        <dbReference type="ARBA" id="ARBA00004776"/>
    </source>
</evidence>
<evidence type="ECO:0000256" key="4">
    <source>
        <dbReference type="ARBA" id="ARBA00022679"/>
    </source>
</evidence>
<keyword evidence="4 6" id="KW-0808">Transferase</keyword>
<keyword evidence="3" id="KW-0328">Glycosyltransferase</keyword>
<sequence>MNTIYAVIVTYNPDDELISSIKALKDQVNDIIIVDNGSDNISFLNSLKESYKIKILFNSSNLGIAKALNQGVKYSLSQGADWILTLDQDSICTNNMIETMLNSYYALSIKDQERIALIAPKYIEKKYIDSYNIIKSESIYEFLVITSGNLIKKSTFSNIGFFKEDLFIDFVDHEFCLRINTKGYKILLVCNAILLHSLGDSKKLTFLSKALTITNHSYIRRYYITRNRFYLWKEYKTLFPNWVKEDKHRFINELIKILIFEDNKFNKLKMIKKGIKDYSNNVVGKINL</sequence>
<dbReference type="SUPFAM" id="SSF53448">
    <property type="entry name" value="Nucleotide-diphospho-sugar transferases"/>
    <property type="match status" value="1"/>
</dbReference>
<name>A0A1M5YJG4_9CLOT</name>
<organism evidence="6 7">
    <name type="scientific">Clostridium collagenovorans DSM 3089</name>
    <dbReference type="NCBI Taxonomy" id="1121306"/>
    <lineage>
        <taxon>Bacteria</taxon>
        <taxon>Bacillati</taxon>
        <taxon>Bacillota</taxon>
        <taxon>Clostridia</taxon>
        <taxon>Eubacteriales</taxon>
        <taxon>Clostridiaceae</taxon>
        <taxon>Clostridium</taxon>
    </lineage>
</organism>
<dbReference type="AlphaFoldDB" id="A0A1M5YJG4"/>
<dbReference type="GO" id="GO:0016757">
    <property type="term" value="F:glycosyltransferase activity"/>
    <property type="evidence" value="ECO:0007669"/>
    <property type="project" value="UniProtKB-KW"/>
</dbReference>
<dbReference type="PANTHER" id="PTHR43179">
    <property type="entry name" value="RHAMNOSYLTRANSFERASE WBBL"/>
    <property type="match status" value="1"/>
</dbReference>